<dbReference type="PANTHER" id="PTHR48052">
    <property type="entry name" value="UNNAMED PRODUCT"/>
    <property type="match status" value="1"/>
</dbReference>
<evidence type="ECO:0000256" key="13">
    <source>
        <dbReference type="SAM" id="SignalP"/>
    </source>
</evidence>
<dbReference type="PROSITE" id="PS51450">
    <property type="entry name" value="LRR"/>
    <property type="match status" value="3"/>
</dbReference>
<feature type="signal peptide" evidence="13">
    <location>
        <begin position="1"/>
        <end position="22"/>
    </location>
</feature>
<accession>R0HMS3</accession>
<dbReference type="PRINTS" id="PR00019">
    <property type="entry name" value="LEURICHRPT"/>
</dbReference>
<keyword evidence="11" id="KW-0325">Glycoprotein</keyword>
<keyword evidence="6 13" id="KW-0732">Signal</keyword>
<dbReference type="PANTHER" id="PTHR48052:SF68">
    <property type="entry name" value="RECEPTOR LIKE PROTEIN 21-RELATED"/>
    <property type="match status" value="1"/>
</dbReference>
<dbReference type="InterPro" id="IPR003591">
    <property type="entry name" value="Leu-rich_rpt_typical-subtyp"/>
</dbReference>
<dbReference type="Gene3D" id="3.80.10.10">
    <property type="entry name" value="Ribonuclease Inhibitor"/>
    <property type="match status" value="4"/>
</dbReference>
<dbReference type="Pfam" id="PF13855">
    <property type="entry name" value="LRR_8"/>
    <property type="match status" value="2"/>
</dbReference>
<keyword evidence="9 12" id="KW-0472">Membrane</keyword>
<dbReference type="SMART" id="SM00369">
    <property type="entry name" value="LRR_TYP"/>
    <property type="match status" value="11"/>
</dbReference>
<dbReference type="OrthoDB" id="4691307at2759"/>
<evidence type="ECO:0000256" key="4">
    <source>
        <dbReference type="ARBA" id="ARBA00022614"/>
    </source>
</evidence>
<comment type="subcellular location">
    <subcellularLocation>
        <location evidence="1">Cell membrane</location>
        <topology evidence="1">Single-pass type I membrane protein</topology>
    </subcellularLocation>
</comment>
<evidence type="ECO:0000256" key="12">
    <source>
        <dbReference type="SAM" id="Phobius"/>
    </source>
</evidence>
<keyword evidence="4" id="KW-0433">Leucine-rich repeat</keyword>
<feature type="transmembrane region" description="Helical" evidence="12">
    <location>
        <begin position="926"/>
        <end position="950"/>
    </location>
</feature>
<keyword evidence="16" id="KW-1185">Reference proteome</keyword>
<dbReference type="FunFam" id="3.80.10.10:FF:001579">
    <property type="entry name" value="LRR receptor-like serine/threonine-protein kinase GSO2"/>
    <property type="match status" value="1"/>
</dbReference>
<organism evidence="15 16">
    <name type="scientific">Capsella rubella</name>
    <dbReference type="NCBI Taxonomy" id="81985"/>
    <lineage>
        <taxon>Eukaryota</taxon>
        <taxon>Viridiplantae</taxon>
        <taxon>Streptophyta</taxon>
        <taxon>Embryophyta</taxon>
        <taxon>Tracheophyta</taxon>
        <taxon>Spermatophyta</taxon>
        <taxon>Magnoliopsida</taxon>
        <taxon>eudicotyledons</taxon>
        <taxon>Gunneridae</taxon>
        <taxon>Pentapetalae</taxon>
        <taxon>rosids</taxon>
        <taxon>malvids</taxon>
        <taxon>Brassicales</taxon>
        <taxon>Brassicaceae</taxon>
        <taxon>Camelineae</taxon>
        <taxon>Capsella</taxon>
    </lineage>
</organism>
<keyword evidence="8 12" id="KW-1133">Transmembrane helix</keyword>
<comment type="similarity">
    <text evidence="2">Belongs to the RLP family.</text>
</comment>
<evidence type="ECO:0000313" key="15">
    <source>
        <dbReference type="EMBL" id="EOA26520.1"/>
    </source>
</evidence>
<sequence>MEGKAYLIWFVLMLGQLHGCKSCIEKERKALLELKTYLISRSFDDVLPTWTNDTKSDCCWWEGIKCNHTNRRVIGISIGQMDFKENTLLNLSLLHPFQEVRSLNLSSENQYSGFTILNQFYGFYDDVKGHKSFRTLRNLEILDLSSNRFSNSIFPFLNAATSLTTLFLWNNDFDGPFPVKVLKDLTNLEMLDLSHNSLNGSISEFTHLKKLKALDLSSNKFSSSMELQELKNLTNLEVLGLAQNYLDGPIPEEAICEMKNMRELNLKGNYFGGPLPLCLGSLKMLQVLDLSSNQLSGNLPSSFSNLESLEYLSLLDNNFTGLFSLNPLTNLTKLKVFKLSSKYDTVKVETESTWQPKFQLSVVVLRFCGLKKIPSFFEYQKNLHLVDLSSNKISGDIPTWLLANNAELEVLQLQNNSFTIFRMPTIVHNLQVLDISANTIDGLFPDDIGRALPNLVHMNGSTNDFQGQFPSSLWEMKNISFLDLSYNNFSGKLPINFFTGCLSLRYLKLSHNKFSGHVLLRGTRFTSMQVLSLDNNLFSGKIGVGLLNSTILLTLDMSNNCLKGAIPSWLSKLSYLTLLLLSNNFLEGTIPHSLVGKSFLEFLDLSGNLLSGSLPSHVHRMFSINLFLHDNNFTGPIPDTLLESVEILDLRNNKLSGSIPQFVNTQDTSILLLRGNNLTGSIPMQLCDLRNMRLLDLSDNKLHGAIPSCLYNVSFGLGGDKEMGIYNTEGYYLDGPKLEFYKSTFFVEKLEEYYTIFHGIEIKFASKRRYDSYSGISQFGHGILGYMYGMDLSRNELSGVIPVELGDLMKLQVLNLSHNFLSSSIPSSFSKLKDIESLDLSYNMLHGSIPQQLTSLNFLAVLDVSYNNLSGIIPQGRHFDTFDEKNYLGNPLLCGPPTKRSCETEKSTEEVGNGGEKGDNEAVIDIVVFCFSTAATCVTVWVCILVLMCFDCPWRRAWLRSVETFIASWKRVLP</sequence>
<evidence type="ECO:0000256" key="7">
    <source>
        <dbReference type="ARBA" id="ARBA00022737"/>
    </source>
</evidence>
<evidence type="ECO:0000256" key="11">
    <source>
        <dbReference type="ARBA" id="ARBA00023180"/>
    </source>
</evidence>
<dbReference type="eggNOG" id="KOG0619">
    <property type="taxonomic scope" value="Eukaryota"/>
</dbReference>
<dbReference type="SMART" id="SM00365">
    <property type="entry name" value="LRR_SD22"/>
    <property type="match status" value="8"/>
</dbReference>
<gene>
    <name evidence="15" type="ORF">CARUB_v10022573mg</name>
</gene>
<keyword evidence="10" id="KW-0675">Receptor</keyword>
<evidence type="ECO:0000256" key="10">
    <source>
        <dbReference type="ARBA" id="ARBA00023170"/>
    </source>
</evidence>
<dbReference type="EMBL" id="KB870808">
    <property type="protein sequence ID" value="EOA26520.1"/>
    <property type="molecule type" value="Genomic_DNA"/>
</dbReference>
<evidence type="ECO:0000259" key="14">
    <source>
        <dbReference type="Pfam" id="PF08263"/>
    </source>
</evidence>
<dbReference type="GO" id="GO:0005886">
    <property type="term" value="C:plasma membrane"/>
    <property type="evidence" value="ECO:0007669"/>
    <property type="project" value="UniProtKB-SubCell"/>
</dbReference>
<evidence type="ECO:0000313" key="16">
    <source>
        <dbReference type="Proteomes" id="UP000029121"/>
    </source>
</evidence>
<reference evidence="16" key="1">
    <citation type="journal article" date="2013" name="Nat. Genet.">
        <title>The Capsella rubella genome and the genomic consequences of rapid mating system evolution.</title>
        <authorList>
            <person name="Slotte T."/>
            <person name="Hazzouri K.M."/>
            <person name="Agren J.A."/>
            <person name="Koenig D."/>
            <person name="Maumus F."/>
            <person name="Guo Y.L."/>
            <person name="Steige K."/>
            <person name="Platts A.E."/>
            <person name="Escobar J.S."/>
            <person name="Newman L.K."/>
            <person name="Wang W."/>
            <person name="Mandakova T."/>
            <person name="Vello E."/>
            <person name="Smith L.M."/>
            <person name="Henz S.R."/>
            <person name="Steffen J."/>
            <person name="Takuno S."/>
            <person name="Brandvain Y."/>
            <person name="Coop G."/>
            <person name="Andolfatto P."/>
            <person name="Hu T.T."/>
            <person name="Blanchette M."/>
            <person name="Clark R.M."/>
            <person name="Quesneville H."/>
            <person name="Nordborg M."/>
            <person name="Gaut B.S."/>
            <person name="Lysak M.A."/>
            <person name="Jenkins J."/>
            <person name="Grimwood J."/>
            <person name="Chapman J."/>
            <person name="Prochnik S."/>
            <person name="Shu S."/>
            <person name="Rokhsar D."/>
            <person name="Schmutz J."/>
            <person name="Weigel D."/>
            <person name="Wright S.I."/>
        </authorList>
    </citation>
    <scope>NUCLEOTIDE SEQUENCE [LARGE SCALE GENOMIC DNA]</scope>
    <source>
        <strain evidence="16">cv. Monte Gargano</strain>
    </source>
</reference>
<keyword evidence="3" id="KW-1003">Cell membrane</keyword>
<dbReference type="InterPro" id="IPR013210">
    <property type="entry name" value="LRR_N_plant-typ"/>
</dbReference>
<evidence type="ECO:0000256" key="6">
    <source>
        <dbReference type="ARBA" id="ARBA00022729"/>
    </source>
</evidence>
<feature type="chain" id="PRO_5004352285" description="Leucine-rich repeat-containing N-terminal plant-type domain-containing protein" evidence="13">
    <location>
        <begin position="23"/>
        <end position="974"/>
    </location>
</feature>
<dbReference type="AlphaFoldDB" id="R0HMS3"/>
<protein>
    <recommendedName>
        <fullName evidence="14">Leucine-rich repeat-containing N-terminal plant-type domain-containing protein</fullName>
    </recommendedName>
</protein>
<dbReference type="FunFam" id="3.80.10.10:FF:001347">
    <property type="entry name" value="LRR receptor-like serine/threonine-protein kinase GSO2"/>
    <property type="match status" value="1"/>
</dbReference>
<keyword evidence="7" id="KW-0677">Repeat</keyword>
<evidence type="ECO:0000256" key="3">
    <source>
        <dbReference type="ARBA" id="ARBA00022475"/>
    </source>
</evidence>
<proteinExistence type="inferred from homology"/>
<dbReference type="SUPFAM" id="SSF52058">
    <property type="entry name" value="L domain-like"/>
    <property type="match status" value="3"/>
</dbReference>
<dbReference type="Pfam" id="PF08263">
    <property type="entry name" value="LRRNT_2"/>
    <property type="match status" value="1"/>
</dbReference>
<evidence type="ECO:0000256" key="9">
    <source>
        <dbReference type="ARBA" id="ARBA00023136"/>
    </source>
</evidence>
<dbReference type="InterPro" id="IPR032675">
    <property type="entry name" value="LRR_dom_sf"/>
</dbReference>
<keyword evidence="5 12" id="KW-0812">Transmembrane</keyword>
<evidence type="ECO:0000256" key="8">
    <source>
        <dbReference type="ARBA" id="ARBA00022989"/>
    </source>
</evidence>
<evidence type="ECO:0000256" key="1">
    <source>
        <dbReference type="ARBA" id="ARBA00004251"/>
    </source>
</evidence>
<dbReference type="Proteomes" id="UP000029121">
    <property type="component" value="Unassembled WGS sequence"/>
</dbReference>
<dbReference type="InterPro" id="IPR001611">
    <property type="entry name" value="Leu-rich_rpt"/>
</dbReference>
<evidence type="ECO:0000256" key="2">
    <source>
        <dbReference type="ARBA" id="ARBA00009592"/>
    </source>
</evidence>
<name>R0HMS3_9BRAS</name>
<feature type="domain" description="Leucine-rich repeat-containing N-terminal plant-type" evidence="14">
    <location>
        <begin position="26"/>
        <end position="67"/>
    </location>
</feature>
<evidence type="ECO:0000256" key="5">
    <source>
        <dbReference type="ARBA" id="ARBA00022692"/>
    </source>
</evidence>
<dbReference type="Pfam" id="PF00560">
    <property type="entry name" value="LRR_1"/>
    <property type="match status" value="9"/>
</dbReference>
<dbReference type="STRING" id="81985.R0HMS3"/>